<dbReference type="AlphaFoldDB" id="A0A4Y7T808"/>
<evidence type="ECO:0000313" key="1">
    <source>
        <dbReference type="EMBL" id="TEB30317.1"/>
    </source>
</evidence>
<accession>A0A4Y7T808</accession>
<proteinExistence type="predicted"/>
<sequence>MPHCSCQWLRRRSAGGPSSMRSRRHIDSRILKSLWPGSASRPRGFQTGRLDEAPILVDSDEDLQTTKSLPPSPNRALDTLSTVKPIVSTSVTNLMLCNAGYRFKLTLMHGLLSLSTSVSWLSTRIAFASQRVPGFLQVSFSSFADRPPSTIGNASELGTTSMSSH</sequence>
<gene>
    <name evidence="1" type="ORF">FA13DRAFT_543115</name>
</gene>
<protein>
    <submittedName>
        <fullName evidence="1">Uncharacterized protein</fullName>
    </submittedName>
</protein>
<keyword evidence="2" id="KW-1185">Reference proteome</keyword>
<evidence type="ECO:0000313" key="2">
    <source>
        <dbReference type="Proteomes" id="UP000298030"/>
    </source>
</evidence>
<dbReference type="Proteomes" id="UP000298030">
    <property type="component" value="Unassembled WGS sequence"/>
</dbReference>
<dbReference type="EMBL" id="QPFP01000023">
    <property type="protein sequence ID" value="TEB30317.1"/>
    <property type="molecule type" value="Genomic_DNA"/>
</dbReference>
<organism evidence="1 2">
    <name type="scientific">Coprinellus micaceus</name>
    <name type="common">Glistening ink-cap mushroom</name>
    <name type="synonym">Coprinus micaceus</name>
    <dbReference type="NCBI Taxonomy" id="71717"/>
    <lineage>
        <taxon>Eukaryota</taxon>
        <taxon>Fungi</taxon>
        <taxon>Dikarya</taxon>
        <taxon>Basidiomycota</taxon>
        <taxon>Agaricomycotina</taxon>
        <taxon>Agaricomycetes</taxon>
        <taxon>Agaricomycetidae</taxon>
        <taxon>Agaricales</taxon>
        <taxon>Agaricineae</taxon>
        <taxon>Psathyrellaceae</taxon>
        <taxon>Coprinellus</taxon>
    </lineage>
</organism>
<comment type="caution">
    <text evidence="1">The sequence shown here is derived from an EMBL/GenBank/DDBJ whole genome shotgun (WGS) entry which is preliminary data.</text>
</comment>
<name>A0A4Y7T808_COPMI</name>
<reference evidence="1 2" key="1">
    <citation type="journal article" date="2019" name="Nat. Ecol. Evol.">
        <title>Megaphylogeny resolves global patterns of mushroom evolution.</title>
        <authorList>
            <person name="Varga T."/>
            <person name="Krizsan K."/>
            <person name="Foldi C."/>
            <person name="Dima B."/>
            <person name="Sanchez-Garcia M."/>
            <person name="Sanchez-Ramirez S."/>
            <person name="Szollosi G.J."/>
            <person name="Szarkandi J.G."/>
            <person name="Papp V."/>
            <person name="Albert L."/>
            <person name="Andreopoulos W."/>
            <person name="Angelini C."/>
            <person name="Antonin V."/>
            <person name="Barry K.W."/>
            <person name="Bougher N.L."/>
            <person name="Buchanan P."/>
            <person name="Buyck B."/>
            <person name="Bense V."/>
            <person name="Catcheside P."/>
            <person name="Chovatia M."/>
            <person name="Cooper J."/>
            <person name="Damon W."/>
            <person name="Desjardin D."/>
            <person name="Finy P."/>
            <person name="Geml J."/>
            <person name="Haridas S."/>
            <person name="Hughes K."/>
            <person name="Justo A."/>
            <person name="Karasinski D."/>
            <person name="Kautmanova I."/>
            <person name="Kiss B."/>
            <person name="Kocsube S."/>
            <person name="Kotiranta H."/>
            <person name="LaButti K.M."/>
            <person name="Lechner B.E."/>
            <person name="Liimatainen K."/>
            <person name="Lipzen A."/>
            <person name="Lukacs Z."/>
            <person name="Mihaltcheva S."/>
            <person name="Morgado L.N."/>
            <person name="Niskanen T."/>
            <person name="Noordeloos M.E."/>
            <person name="Ohm R.A."/>
            <person name="Ortiz-Santana B."/>
            <person name="Ovrebo C."/>
            <person name="Racz N."/>
            <person name="Riley R."/>
            <person name="Savchenko A."/>
            <person name="Shiryaev A."/>
            <person name="Soop K."/>
            <person name="Spirin V."/>
            <person name="Szebenyi C."/>
            <person name="Tomsovsky M."/>
            <person name="Tulloss R.E."/>
            <person name="Uehling J."/>
            <person name="Grigoriev I.V."/>
            <person name="Vagvolgyi C."/>
            <person name="Papp T."/>
            <person name="Martin F.M."/>
            <person name="Miettinen O."/>
            <person name="Hibbett D.S."/>
            <person name="Nagy L.G."/>
        </authorList>
    </citation>
    <scope>NUCLEOTIDE SEQUENCE [LARGE SCALE GENOMIC DNA]</scope>
    <source>
        <strain evidence="1 2">FP101781</strain>
    </source>
</reference>